<dbReference type="NCBIfam" id="TIGR01212">
    <property type="entry name" value="TIGR01212 family radical SAM protein"/>
    <property type="match status" value="1"/>
</dbReference>
<evidence type="ECO:0000313" key="8">
    <source>
        <dbReference type="EMBL" id="VYT67076.1"/>
    </source>
</evidence>
<gene>
    <name evidence="8" type="ORF">PGLFYP46_00141</name>
</gene>
<dbReference type="Pfam" id="PF16199">
    <property type="entry name" value="Radical_SAM_C"/>
    <property type="match status" value="1"/>
</dbReference>
<dbReference type="InterPro" id="IPR005911">
    <property type="entry name" value="YhcC-like"/>
</dbReference>
<name>A0A6N2YMP8_9FIRM</name>
<evidence type="ECO:0000256" key="3">
    <source>
        <dbReference type="ARBA" id="ARBA00022691"/>
    </source>
</evidence>
<evidence type="ECO:0000256" key="1">
    <source>
        <dbReference type="ARBA" id="ARBA00001966"/>
    </source>
</evidence>
<evidence type="ECO:0000256" key="2">
    <source>
        <dbReference type="ARBA" id="ARBA00022485"/>
    </source>
</evidence>
<dbReference type="Pfam" id="PF04055">
    <property type="entry name" value="Radical_SAM"/>
    <property type="match status" value="1"/>
</dbReference>
<keyword evidence="2" id="KW-0004">4Fe-4S</keyword>
<evidence type="ECO:0000256" key="4">
    <source>
        <dbReference type="ARBA" id="ARBA00022723"/>
    </source>
</evidence>
<dbReference type="SMART" id="SM00729">
    <property type="entry name" value="Elp3"/>
    <property type="match status" value="1"/>
</dbReference>
<keyword evidence="3" id="KW-0949">S-adenosyl-L-methionine</keyword>
<sequence length="336" mass="39358">MEIIFKRIYNIFGDLMRRFLSFNDFFREYFSGKSVKLSLDAGFSCPNRDGTLSDLGCIFCSDEGSGEFAASKNLSLANQIDSQKIFLEKKWKAKNYIAYFQNFTNTYASLETLKNIYDEIANRDDISAISIATRCDCLDQEKIKYLKEISYKKTLWLELGMQSVKEETIKLINRGYSHKIFNETIEKLKDENLLFLIHAIIGLPFENEIDYKKTVKYIKDVVPFGVKFHNLYILKDSPIYNLYKNKNFKILSKDEYVDFLIYAMENIDPKTVIHRITGDPPKKKLFEPKWCADKLSVISEIEKNLKDIDRKIVNKDDIREIVSYWKDKDNAFSCKS</sequence>
<dbReference type="Gene3D" id="3.30.750.200">
    <property type="match status" value="1"/>
</dbReference>
<dbReference type="AlphaFoldDB" id="A0A6N2YMP8"/>
<dbReference type="EMBL" id="CACRUP010000001">
    <property type="protein sequence ID" value="VYT67076.1"/>
    <property type="molecule type" value="Genomic_DNA"/>
</dbReference>
<dbReference type="CDD" id="cd01335">
    <property type="entry name" value="Radical_SAM"/>
    <property type="match status" value="1"/>
</dbReference>
<keyword evidence="6" id="KW-0411">Iron-sulfur</keyword>
<dbReference type="SUPFAM" id="SSF102114">
    <property type="entry name" value="Radical SAM enzymes"/>
    <property type="match status" value="1"/>
</dbReference>
<dbReference type="GO" id="GO:0003824">
    <property type="term" value="F:catalytic activity"/>
    <property type="evidence" value="ECO:0007669"/>
    <property type="project" value="InterPro"/>
</dbReference>
<organism evidence="8">
    <name type="scientific">Peptoniphilus gorbachii</name>
    <dbReference type="NCBI Taxonomy" id="411567"/>
    <lineage>
        <taxon>Bacteria</taxon>
        <taxon>Bacillati</taxon>
        <taxon>Bacillota</taxon>
        <taxon>Tissierellia</taxon>
        <taxon>Tissierellales</taxon>
        <taxon>Peptoniphilaceae</taxon>
        <taxon>Peptoniphilus</taxon>
    </lineage>
</organism>
<dbReference type="GO" id="GO:0051539">
    <property type="term" value="F:4 iron, 4 sulfur cluster binding"/>
    <property type="evidence" value="ECO:0007669"/>
    <property type="project" value="UniProtKB-KW"/>
</dbReference>
<dbReference type="InterPro" id="IPR032432">
    <property type="entry name" value="Radical_SAM_C"/>
</dbReference>
<protein>
    <submittedName>
        <fullName evidence="8">Coproporphyrinogen III oxidase</fullName>
    </submittedName>
</protein>
<evidence type="ECO:0000259" key="7">
    <source>
        <dbReference type="SMART" id="SM00729"/>
    </source>
</evidence>
<evidence type="ECO:0000256" key="6">
    <source>
        <dbReference type="ARBA" id="ARBA00023014"/>
    </source>
</evidence>
<keyword evidence="4" id="KW-0479">Metal-binding</keyword>
<accession>A0A6N2YMP8</accession>
<dbReference type="SFLD" id="SFLDG01086">
    <property type="entry name" value="elongater_protein-like"/>
    <property type="match status" value="1"/>
</dbReference>
<keyword evidence="5" id="KW-0408">Iron</keyword>
<dbReference type="SFLD" id="SFLDG01091">
    <property type="entry name" value="uncharacterized_CHP01210-like"/>
    <property type="match status" value="1"/>
</dbReference>
<dbReference type="InterPro" id="IPR006638">
    <property type="entry name" value="Elp3/MiaA/NifB-like_rSAM"/>
</dbReference>
<dbReference type="SFLD" id="SFLDS00029">
    <property type="entry name" value="Radical_SAM"/>
    <property type="match status" value="1"/>
</dbReference>
<dbReference type="PANTHER" id="PTHR11135:SF1">
    <property type="entry name" value="PROTEIN YHCC"/>
    <property type="match status" value="1"/>
</dbReference>
<dbReference type="GO" id="GO:0046872">
    <property type="term" value="F:metal ion binding"/>
    <property type="evidence" value="ECO:0007669"/>
    <property type="project" value="UniProtKB-KW"/>
</dbReference>
<dbReference type="InterPro" id="IPR007197">
    <property type="entry name" value="rSAM"/>
</dbReference>
<dbReference type="InterPro" id="IPR058240">
    <property type="entry name" value="rSAM_sf"/>
</dbReference>
<comment type="cofactor">
    <cofactor evidence="1">
        <name>[4Fe-4S] cluster</name>
        <dbReference type="ChEBI" id="CHEBI:49883"/>
    </cofactor>
</comment>
<dbReference type="InterPro" id="IPR039661">
    <property type="entry name" value="ELP3"/>
</dbReference>
<feature type="domain" description="Elp3/MiaA/NifB-like radical SAM core" evidence="7">
    <location>
        <begin position="35"/>
        <end position="262"/>
    </location>
</feature>
<proteinExistence type="predicted"/>
<reference evidence="8" key="1">
    <citation type="submission" date="2019-11" db="EMBL/GenBank/DDBJ databases">
        <authorList>
            <person name="Feng L."/>
        </authorList>
    </citation>
    <scope>NUCLEOTIDE SEQUENCE</scope>
    <source>
        <strain evidence="8">PgorbachiiLFYP46</strain>
    </source>
</reference>
<dbReference type="PANTHER" id="PTHR11135">
    <property type="entry name" value="HISTONE ACETYLTRANSFERASE-RELATED"/>
    <property type="match status" value="1"/>
</dbReference>
<evidence type="ECO:0000256" key="5">
    <source>
        <dbReference type="ARBA" id="ARBA00023004"/>
    </source>
</evidence>